<evidence type="ECO:0000313" key="2">
    <source>
        <dbReference type="Proteomes" id="UP000326865"/>
    </source>
</evidence>
<dbReference type="AlphaFoldDB" id="A0A5N5U9U3"/>
<gene>
    <name evidence="1" type="ORF">DM867_05745</name>
</gene>
<keyword evidence="2" id="KW-1185">Reference proteome</keyword>
<dbReference type="RefSeq" id="WP_152133879.1">
    <property type="nucleotide sequence ID" value="NZ_QKKZ01000002.1"/>
</dbReference>
<protein>
    <submittedName>
        <fullName evidence="1">Uncharacterized protein</fullName>
    </submittedName>
</protein>
<name>A0A5N5U9U3_9EURY</name>
<accession>A0A5N5U9U3</accession>
<sequence>MIGLAHENNTQQEDAIKKTLNEIKRIGGEKFYNQAEAWEKDAHSGSLQELAQAQNIELTPENATKIAKKEIIYIVEHHDELGL</sequence>
<organism evidence="1 2">
    <name type="scientific">Halosegnis rubeus</name>
    <dbReference type="NCBI Taxonomy" id="2212850"/>
    <lineage>
        <taxon>Archaea</taxon>
        <taxon>Methanobacteriati</taxon>
        <taxon>Methanobacteriota</taxon>
        <taxon>Stenosarchaea group</taxon>
        <taxon>Halobacteria</taxon>
        <taxon>Halobacteriales</taxon>
        <taxon>Natronomonadaceae</taxon>
        <taxon>Halosegnis</taxon>
    </lineage>
</organism>
<dbReference type="EMBL" id="QKKZ01000002">
    <property type="protein sequence ID" value="KAB7514621.1"/>
    <property type="molecule type" value="Genomic_DNA"/>
</dbReference>
<proteinExistence type="predicted"/>
<dbReference type="Proteomes" id="UP000326865">
    <property type="component" value="Unassembled WGS sequence"/>
</dbReference>
<evidence type="ECO:0000313" key="1">
    <source>
        <dbReference type="EMBL" id="KAB7514621.1"/>
    </source>
</evidence>
<comment type="caution">
    <text evidence="1">The sequence shown here is derived from an EMBL/GenBank/DDBJ whole genome shotgun (WGS) entry which is preliminary data.</text>
</comment>
<reference evidence="1 2" key="1">
    <citation type="submission" date="2019-10" db="EMBL/GenBank/DDBJ databases">
        <title>Unraveling microbial dark matter from salterns through culturing: the case of the genus Halosegnis.</title>
        <authorList>
            <person name="Duran-Viseras A."/>
            <person name="Andrei A.-S."/>
            <person name="Vera-Gargallo B."/>
            <person name="Ghai R."/>
            <person name="Sanchez-Porro C."/>
            <person name="Ventosa A."/>
        </authorList>
    </citation>
    <scope>NUCLEOTIDE SEQUENCE [LARGE SCALE GENOMIC DNA]</scope>
    <source>
        <strain evidence="1 2">F18-79</strain>
    </source>
</reference>